<accession>A0ABD5WL58</accession>
<evidence type="ECO:0000313" key="1">
    <source>
        <dbReference type="EMBL" id="MFC7081244.1"/>
    </source>
</evidence>
<sequence length="44" mass="4859">MPTEDLAIAIQWLVKQNYLEADDGILRAVRGTDVEMTYAMGAST</sequence>
<proteinExistence type="predicted"/>
<name>A0ABD5WL58_9EURY</name>
<protein>
    <submittedName>
        <fullName evidence="1">Uncharacterized protein</fullName>
    </submittedName>
</protein>
<dbReference type="Proteomes" id="UP001596407">
    <property type="component" value="Unassembled WGS sequence"/>
</dbReference>
<evidence type="ECO:0000313" key="2">
    <source>
        <dbReference type="Proteomes" id="UP001596407"/>
    </source>
</evidence>
<dbReference type="AlphaFoldDB" id="A0ABD5WL58"/>
<dbReference type="RefSeq" id="WP_382209977.1">
    <property type="nucleotide sequence ID" value="NZ_JBHSZH010000005.1"/>
</dbReference>
<organism evidence="1 2">
    <name type="scientific">Halorussus caseinilyticus</name>
    <dbReference type="NCBI Taxonomy" id="3034025"/>
    <lineage>
        <taxon>Archaea</taxon>
        <taxon>Methanobacteriati</taxon>
        <taxon>Methanobacteriota</taxon>
        <taxon>Stenosarchaea group</taxon>
        <taxon>Halobacteria</taxon>
        <taxon>Halobacteriales</taxon>
        <taxon>Haladaptataceae</taxon>
        <taxon>Halorussus</taxon>
    </lineage>
</organism>
<comment type="caution">
    <text evidence="1">The sequence shown here is derived from an EMBL/GenBank/DDBJ whole genome shotgun (WGS) entry which is preliminary data.</text>
</comment>
<keyword evidence="2" id="KW-1185">Reference proteome</keyword>
<dbReference type="EMBL" id="JBHSZH010000005">
    <property type="protein sequence ID" value="MFC7081244.1"/>
    <property type="molecule type" value="Genomic_DNA"/>
</dbReference>
<gene>
    <name evidence="1" type="ORF">ACFQJ6_15200</name>
</gene>
<reference evidence="1 2" key="1">
    <citation type="journal article" date="2019" name="Int. J. Syst. Evol. Microbiol.">
        <title>The Global Catalogue of Microorganisms (GCM) 10K type strain sequencing project: providing services to taxonomists for standard genome sequencing and annotation.</title>
        <authorList>
            <consortium name="The Broad Institute Genomics Platform"/>
            <consortium name="The Broad Institute Genome Sequencing Center for Infectious Disease"/>
            <person name="Wu L."/>
            <person name="Ma J."/>
        </authorList>
    </citation>
    <scope>NUCLEOTIDE SEQUENCE [LARGE SCALE GENOMIC DNA]</scope>
    <source>
        <strain evidence="1 2">DT72</strain>
    </source>
</reference>